<evidence type="ECO:0000259" key="6">
    <source>
        <dbReference type="Pfam" id="PF08281"/>
    </source>
</evidence>
<dbReference type="EMBL" id="PQAP01000095">
    <property type="protein sequence ID" value="PWB72147.1"/>
    <property type="molecule type" value="Genomic_DNA"/>
</dbReference>
<evidence type="ECO:0000313" key="7">
    <source>
        <dbReference type="EMBL" id="PWB72147.1"/>
    </source>
</evidence>
<dbReference type="PANTHER" id="PTHR43133">
    <property type="entry name" value="RNA POLYMERASE ECF-TYPE SIGMA FACTO"/>
    <property type="match status" value="1"/>
</dbReference>
<dbReference type="InterPro" id="IPR013249">
    <property type="entry name" value="RNA_pol_sigma70_r4_t2"/>
</dbReference>
<evidence type="ECO:0000256" key="2">
    <source>
        <dbReference type="ARBA" id="ARBA00023015"/>
    </source>
</evidence>
<keyword evidence="3" id="KW-0731">Sigma factor</keyword>
<gene>
    <name evidence="7" type="ORF">C3F09_07015</name>
</gene>
<accession>A0A855X0C1</accession>
<comment type="similarity">
    <text evidence="1">Belongs to the sigma-70 factor family. ECF subfamily.</text>
</comment>
<evidence type="ECO:0000256" key="3">
    <source>
        <dbReference type="ARBA" id="ARBA00023082"/>
    </source>
</evidence>
<dbReference type="InterPro" id="IPR007627">
    <property type="entry name" value="RNA_pol_sigma70_r2"/>
</dbReference>
<name>A0A855X0C1_9BACT</name>
<comment type="caution">
    <text evidence="7">The sequence shown here is derived from an EMBL/GenBank/DDBJ whole genome shotgun (WGS) entry which is preliminary data.</text>
</comment>
<sequence>MTDHRAIVEAILAGKREQFRLLVEEFQRLVSHIVFRMIPESQDREDICQEVFVKVYQNLGSFRFGSKLSTWVAQIAYNTCLTALSRKQLIIDDGFADRVEDSRPEWSASEMWRPDYRHESDDTATIVRREIDQLPPIPGTILVLFHLENMSLQQIAQVFTMPEGTIKSHLFRARKMLKERLTAKYQWEEV</sequence>
<dbReference type="InterPro" id="IPR036388">
    <property type="entry name" value="WH-like_DNA-bd_sf"/>
</dbReference>
<reference evidence="7 8" key="1">
    <citation type="journal article" date="2018" name="ISME J.">
        <title>A methanotrophic archaeon couples anaerobic oxidation of methane to Fe(III) reduction.</title>
        <authorList>
            <person name="Cai C."/>
            <person name="Leu A.O."/>
            <person name="Xie G.J."/>
            <person name="Guo J."/>
            <person name="Feng Y."/>
            <person name="Zhao J.X."/>
            <person name="Tyson G.W."/>
            <person name="Yuan Z."/>
            <person name="Hu S."/>
        </authorList>
    </citation>
    <scope>NUCLEOTIDE SEQUENCE [LARGE SCALE GENOMIC DNA]</scope>
    <source>
        <strain evidence="7">FeB_12</strain>
    </source>
</reference>
<dbReference type="NCBIfam" id="TIGR02937">
    <property type="entry name" value="sigma70-ECF"/>
    <property type="match status" value="1"/>
</dbReference>
<dbReference type="Pfam" id="PF04542">
    <property type="entry name" value="Sigma70_r2"/>
    <property type="match status" value="1"/>
</dbReference>
<organism evidence="7 8">
    <name type="scientific">candidate division GN15 bacterium</name>
    <dbReference type="NCBI Taxonomy" id="2072418"/>
    <lineage>
        <taxon>Bacteria</taxon>
        <taxon>candidate division GN15</taxon>
    </lineage>
</organism>
<dbReference type="InterPro" id="IPR013325">
    <property type="entry name" value="RNA_pol_sigma_r2"/>
</dbReference>
<evidence type="ECO:0000256" key="1">
    <source>
        <dbReference type="ARBA" id="ARBA00010641"/>
    </source>
</evidence>
<dbReference type="InterPro" id="IPR039425">
    <property type="entry name" value="RNA_pol_sigma-70-like"/>
</dbReference>
<dbReference type="GO" id="GO:0016987">
    <property type="term" value="F:sigma factor activity"/>
    <property type="evidence" value="ECO:0007669"/>
    <property type="project" value="UniProtKB-KW"/>
</dbReference>
<evidence type="ECO:0000313" key="8">
    <source>
        <dbReference type="Proteomes" id="UP000250918"/>
    </source>
</evidence>
<protein>
    <submittedName>
        <fullName evidence="7">RNA polymerase subunit sigma-24</fullName>
    </submittedName>
</protein>
<dbReference type="GO" id="GO:0003677">
    <property type="term" value="F:DNA binding"/>
    <property type="evidence" value="ECO:0007669"/>
    <property type="project" value="InterPro"/>
</dbReference>
<keyword evidence="2" id="KW-0805">Transcription regulation</keyword>
<dbReference type="GO" id="GO:0006352">
    <property type="term" value="P:DNA-templated transcription initiation"/>
    <property type="evidence" value="ECO:0007669"/>
    <property type="project" value="InterPro"/>
</dbReference>
<dbReference type="Gene3D" id="1.10.1740.10">
    <property type="match status" value="1"/>
</dbReference>
<dbReference type="Proteomes" id="UP000250918">
    <property type="component" value="Unassembled WGS sequence"/>
</dbReference>
<dbReference type="SUPFAM" id="SSF88946">
    <property type="entry name" value="Sigma2 domain of RNA polymerase sigma factors"/>
    <property type="match status" value="1"/>
</dbReference>
<evidence type="ECO:0000256" key="4">
    <source>
        <dbReference type="ARBA" id="ARBA00023163"/>
    </source>
</evidence>
<keyword evidence="4" id="KW-0804">Transcription</keyword>
<dbReference type="Gene3D" id="1.10.10.10">
    <property type="entry name" value="Winged helix-like DNA-binding domain superfamily/Winged helix DNA-binding domain"/>
    <property type="match status" value="1"/>
</dbReference>
<feature type="domain" description="RNA polymerase sigma factor 70 region 4 type 2" evidence="6">
    <location>
        <begin position="127"/>
        <end position="177"/>
    </location>
</feature>
<dbReference type="InterPro" id="IPR014284">
    <property type="entry name" value="RNA_pol_sigma-70_dom"/>
</dbReference>
<dbReference type="AlphaFoldDB" id="A0A855X0C1"/>
<proteinExistence type="inferred from homology"/>
<feature type="domain" description="RNA polymerase sigma-70 region 2" evidence="5">
    <location>
        <begin position="22"/>
        <end position="88"/>
    </location>
</feature>
<dbReference type="CDD" id="cd06171">
    <property type="entry name" value="Sigma70_r4"/>
    <property type="match status" value="1"/>
</dbReference>
<evidence type="ECO:0000259" key="5">
    <source>
        <dbReference type="Pfam" id="PF04542"/>
    </source>
</evidence>
<dbReference type="PANTHER" id="PTHR43133:SF51">
    <property type="entry name" value="RNA POLYMERASE SIGMA FACTOR"/>
    <property type="match status" value="1"/>
</dbReference>
<dbReference type="SUPFAM" id="SSF88659">
    <property type="entry name" value="Sigma3 and sigma4 domains of RNA polymerase sigma factors"/>
    <property type="match status" value="1"/>
</dbReference>
<dbReference type="InterPro" id="IPR013324">
    <property type="entry name" value="RNA_pol_sigma_r3/r4-like"/>
</dbReference>
<dbReference type="Pfam" id="PF08281">
    <property type="entry name" value="Sigma70_r4_2"/>
    <property type="match status" value="1"/>
</dbReference>